<feature type="compositionally biased region" description="Basic and acidic residues" evidence="1">
    <location>
        <begin position="43"/>
        <end position="57"/>
    </location>
</feature>
<sequence>MAFPRSLRGAAGGSSPVRHTAAGARRVVRRHLCSRLIPHAEDVRSSARSIKKEHASDLKVGAGSSPGPQLARLSPVSNTDLWEG</sequence>
<dbReference type="Proteomes" id="UP001066276">
    <property type="component" value="Chromosome 4_2"/>
</dbReference>
<reference evidence="2" key="1">
    <citation type="journal article" date="2022" name="bioRxiv">
        <title>Sequencing and chromosome-scale assembly of the giantPleurodeles waltlgenome.</title>
        <authorList>
            <person name="Brown T."/>
            <person name="Elewa A."/>
            <person name="Iarovenko S."/>
            <person name="Subramanian E."/>
            <person name="Araus A.J."/>
            <person name="Petzold A."/>
            <person name="Susuki M."/>
            <person name="Suzuki K.-i.T."/>
            <person name="Hayashi T."/>
            <person name="Toyoda A."/>
            <person name="Oliveira C."/>
            <person name="Osipova E."/>
            <person name="Leigh N.D."/>
            <person name="Simon A."/>
            <person name="Yun M.H."/>
        </authorList>
    </citation>
    <scope>NUCLEOTIDE SEQUENCE</scope>
    <source>
        <strain evidence="2">20211129_DDA</strain>
        <tissue evidence="2">Liver</tissue>
    </source>
</reference>
<accession>A0AAV7S4M9</accession>
<comment type="caution">
    <text evidence="2">The sequence shown here is derived from an EMBL/GenBank/DDBJ whole genome shotgun (WGS) entry which is preliminary data.</text>
</comment>
<organism evidence="2 3">
    <name type="scientific">Pleurodeles waltl</name>
    <name type="common">Iberian ribbed newt</name>
    <dbReference type="NCBI Taxonomy" id="8319"/>
    <lineage>
        <taxon>Eukaryota</taxon>
        <taxon>Metazoa</taxon>
        <taxon>Chordata</taxon>
        <taxon>Craniata</taxon>
        <taxon>Vertebrata</taxon>
        <taxon>Euteleostomi</taxon>
        <taxon>Amphibia</taxon>
        <taxon>Batrachia</taxon>
        <taxon>Caudata</taxon>
        <taxon>Salamandroidea</taxon>
        <taxon>Salamandridae</taxon>
        <taxon>Pleurodelinae</taxon>
        <taxon>Pleurodeles</taxon>
    </lineage>
</organism>
<dbReference type="AlphaFoldDB" id="A0AAV7S4M9"/>
<dbReference type="EMBL" id="JANPWB010000008">
    <property type="protein sequence ID" value="KAJ1159736.1"/>
    <property type="molecule type" value="Genomic_DNA"/>
</dbReference>
<evidence type="ECO:0000313" key="3">
    <source>
        <dbReference type="Proteomes" id="UP001066276"/>
    </source>
</evidence>
<keyword evidence="3" id="KW-1185">Reference proteome</keyword>
<name>A0AAV7S4M9_PLEWA</name>
<gene>
    <name evidence="2" type="ORF">NDU88_000241</name>
</gene>
<protein>
    <submittedName>
        <fullName evidence="2">Uncharacterized protein</fullName>
    </submittedName>
</protein>
<evidence type="ECO:0000256" key="1">
    <source>
        <dbReference type="SAM" id="MobiDB-lite"/>
    </source>
</evidence>
<feature type="region of interest" description="Disordered" evidence="1">
    <location>
        <begin position="1"/>
        <end position="24"/>
    </location>
</feature>
<evidence type="ECO:0000313" key="2">
    <source>
        <dbReference type="EMBL" id="KAJ1159736.1"/>
    </source>
</evidence>
<proteinExistence type="predicted"/>
<feature type="region of interest" description="Disordered" evidence="1">
    <location>
        <begin position="43"/>
        <end position="84"/>
    </location>
</feature>
<feature type="compositionally biased region" description="Polar residues" evidence="1">
    <location>
        <begin position="75"/>
        <end position="84"/>
    </location>
</feature>